<comment type="caution">
    <text evidence="2">The sequence shown here is derived from an EMBL/GenBank/DDBJ whole genome shotgun (WGS) entry which is preliminary data.</text>
</comment>
<dbReference type="GO" id="GO:0045333">
    <property type="term" value="P:cellular respiration"/>
    <property type="evidence" value="ECO:0007669"/>
    <property type="project" value="TreeGrafter"/>
</dbReference>
<dbReference type="PROSITE" id="PS51808">
    <property type="entry name" value="CHCH"/>
    <property type="match status" value="2"/>
</dbReference>
<dbReference type="PANTHER" id="PTHR47106">
    <property type="entry name" value="COILED-COIL-HELIX-COILED-COIL-HELIX DOMAIN-CONTAINING PROTEIN 5"/>
    <property type="match status" value="1"/>
</dbReference>
<dbReference type="PANTHER" id="PTHR47106:SF1">
    <property type="entry name" value="COILED-COIL-HELIX-COILED-COIL-HELIX DOMAIN-CONTAINING PROTEIN 5"/>
    <property type="match status" value="1"/>
</dbReference>
<dbReference type="Proteomes" id="UP001165063">
    <property type="component" value="Unassembled WGS sequence"/>
</dbReference>
<accession>A0A9W7DKN4</accession>
<reference evidence="2" key="1">
    <citation type="submission" date="2023-04" db="EMBL/GenBank/DDBJ databases">
        <title>Ambrosiozyma monospora NBRC 1965.</title>
        <authorList>
            <person name="Ichikawa N."/>
            <person name="Sato H."/>
            <person name="Tonouchi N."/>
        </authorList>
    </citation>
    <scope>NUCLEOTIDE SEQUENCE</scope>
    <source>
        <strain evidence="2">NBRC 1965</strain>
    </source>
</reference>
<dbReference type="InterPro" id="IPR031731">
    <property type="entry name" value="CX9C"/>
</dbReference>
<dbReference type="Pfam" id="PF16860">
    <property type="entry name" value="CX9C"/>
    <property type="match status" value="1"/>
</dbReference>
<dbReference type="EMBL" id="BSXU01007195">
    <property type="protein sequence ID" value="GMG56296.1"/>
    <property type="molecule type" value="Genomic_DNA"/>
</dbReference>
<dbReference type="AlphaFoldDB" id="A0A9W7DKN4"/>
<evidence type="ECO:0000313" key="2">
    <source>
        <dbReference type="EMBL" id="GMG56296.1"/>
    </source>
</evidence>
<dbReference type="Gene3D" id="1.10.287.2900">
    <property type="match status" value="2"/>
</dbReference>
<dbReference type="InterPro" id="IPR052848">
    <property type="entry name" value="CHCH_domain-containing_protein"/>
</dbReference>
<organism evidence="2 3">
    <name type="scientific">Ambrosiozyma monospora</name>
    <name type="common">Yeast</name>
    <name type="synonym">Endomycopsis monosporus</name>
    <dbReference type="NCBI Taxonomy" id="43982"/>
    <lineage>
        <taxon>Eukaryota</taxon>
        <taxon>Fungi</taxon>
        <taxon>Dikarya</taxon>
        <taxon>Ascomycota</taxon>
        <taxon>Saccharomycotina</taxon>
        <taxon>Pichiomycetes</taxon>
        <taxon>Pichiales</taxon>
        <taxon>Pichiaceae</taxon>
        <taxon>Ambrosiozyma</taxon>
    </lineage>
</organism>
<dbReference type="OrthoDB" id="276296at2759"/>
<name>A0A9W7DKN4_AMBMO</name>
<evidence type="ECO:0000259" key="1">
    <source>
        <dbReference type="Pfam" id="PF16860"/>
    </source>
</evidence>
<proteinExistence type="predicted"/>
<gene>
    <name evidence="2" type="ORF">Amon01_000836300</name>
</gene>
<feature type="domain" description="IMS import disulfide relay-system CHCH-CHCH-like Cx9C" evidence="1">
    <location>
        <begin position="10"/>
        <end position="53"/>
    </location>
</feature>
<keyword evidence="3" id="KW-1185">Reference proteome</keyword>
<sequence length="105" mass="12018">MSRVLDQIILEDVAKTCPEPFLNYNKCIQSKNPNSEECIKHQFELQKCVKTQVPSFQKIQNECSNIIKNYESCLMKNQENSSSKCIDELTKLRDCAGKQVGAKTE</sequence>
<dbReference type="GO" id="GO:0005758">
    <property type="term" value="C:mitochondrial intermembrane space"/>
    <property type="evidence" value="ECO:0007669"/>
    <property type="project" value="TreeGrafter"/>
</dbReference>
<evidence type="ECO:0000313" key="3">
    <source>
        <dbReference type="Proteomes" id="UP001165063"/>
    </source>
</evidence>
<protein>
    <submittedName>
        <fullName evidence="2">Unnamed protein product</fullName>
    </submittedName>
</protein>